<keyword evidence="11" id="KW-1185">Reference proteome</keyword>
<dbReference type="EMBL" id="JAUBYV010000006">
    <property type="protein sequence ID" value="KAK2626400.1"/>
    <property type="molecule type" value="Genomic_DNA"/>
</dbReference>
<dbReference type="InterPro" id="IPR003172">
    <property type="entry name" value="ML_dom"/>
</dbReference>
<feature type="domain" description="MD-2-related lipid-recognition" evidence="9">
    <location>
        <begin position="48"/>
        <end position="170"/>
    </location>
</feature>
<keyword evidence="5" id="KW-0813">Transport</keyword>
<gene>
    <name evidence="10" type="ORF">QTJ16_004662</name>
</gene>
<accession>A0AAD9WCL1</accession>
<keyword evidence="7" id="KW-0445">Lipid transport</keyword>
<dbReference type="PANTHER" id="PTHR11306:SF0">
    <property type="entry name" value="PHOSPHATIDYLGLYCEROL_PHOSPHATIDYLINOSITOL TRANSFER PROTEIN"/>
    <property type="match status" value="1"/>
</dbReference>
<evidence type="ECO:0000256" key="6">
    <source>
        <dbReference type="ARBA" id="ARBA00022729"/>
    </source>
</evidence>
<dbReference type="PANTHER" id="PTHR11306">
    <property type="entry name" value="NIEMANN PICK TYPE C2 PROTEIN NPC2-RELATED"/>
    <property type="match status" value="1"/>
</dbReference>
<comment type="caution">
    <text evidence="10">The sequence shown here is derived from an EMBL/GenBank/DDBJ whole genome shotgun (WGS) entry which is preliminary data.</text>
</comment>
<comment type="subunit">
    <text evidence="3">Monomer.</text>
</comment>
<evidence type="ECO:0000256" key="7">
    <source>
        <dbReference type="ARBA" id="ARBA00023055"/>
    </source>
</evidence>
<dbReference type="InterPro" id="IPR039670">
    <property type="entry name" value="NPC2-like"/>
</dbReference>
<dbReference type="InterPro" id="IPR014756">
    <property type="entry name" value="Ig_E-set"/>
</dbReference>
<feature type="signal peptide" evidence="8">
    <location>
        <begin position="1"/>
        <end position="20"/>
    </location>
</feature>
<sequence length="175" mass="18588">MKLSVGRASLLLSSVAAVNGVFLDLSSLGTGGQKALAGGEMVPGDNPLMFCQSDHSSDILILEEVNLSPNPPEAGKTLSIQAKGTLLEDVEDGAKVILQVKYGLIGLVKTEADLCEQVENVDMECPIKKGPITLTKDVELPSQIPDGRYTVFADAYTKDGEHITCLKAAVQFSRK</sequence>
<dbReference type="AlphaFoldDB" id="A0AAD9WCL1"/>
<dbReference type="CDD" id="cd00917">
    <property type="entry name" value="PG-PI_TP"/>
    <property type="match status" value="1"/>
</dbReference>
<evidence type="ECO:0000256" key="2">
    <source>
        <dbReference type="ARBA" id="ARBA00006370"/>
    </source>
</evidence>
<protein>
    <recommendedName>
        <fullName evidence="4">Phosphatidylglycerol/phosphatidylinositol transfer protein</fullName>
    </recommendedName>
</protein>
<evidence type="ECO:0000313" key="11">
    <source>
        <dbReference type="Proteomes" id="UP001285354"/>
    </source>
</evidence>
<dbReference type="GO" id="GO:0032366">
    <property type="term" value="P:intracellular sterol transport"/>
    <property type="evidence" value="ECO:0007669"/>
    <property type="project" value="InterPro"/>
</dbReference>
<evidence type="ECO:0000256" key="3">
    <source>
        <dbReference type="ARBA" id="ARBA00011245"/>
    </source>
</evidence>
<dbReference type="Pfam" id="PF02221">
    <property type="entry name" value="E1_DerP2_DerF2"/>
    <property type="match status" value="1"/>
</dbReference>
<dbReference type="Gene3D" id="2.60.40.770">
    <property type="match status" value="1"/>
</dbReference>
<evidence type="ECO:0000256" key="4">
    <source>
        <dbReference type="ARBA" id="ARBA00016056"/>
    </source>
</evidence>
<proteinExistence type="inferred from homology"/>
<dbReference type="GO" id="GO:0032934">
    <property type="term" value="F:sterol binding"/>
    <property type="evidence" value="ECO:0007669"/>
    <property type="project" value="InterPro"/>
</dbReference>
<organism evidence="10 11">
    <name type="scientific">Diplocarpon rosae</name>
    <dbReference type="NCBI Taxonomy" id="946125"/>
    <lineage>
        <taxon>Eukaryota</taxon>
        <taxon>Fungi</taxon>
        <taxon>Dikarya</taxon>
        <taxon>Ascomycota</taxon>
        <taxon>Pezizomycotina</taxon>
        <taxon>Leotiomycetes</taxon>
        <taxon>Helotiales</taxon>
        <taxon>Drepanopezizaceae</taxon>
        <taxon>Diplocarpon</taxon>
    </lineage>
</organism>
<evidence type="ECO:0000256" key="1">
    <source>
        <dbReference type="ARBA" id="ARBA00002053"/>
    </source>
</evidence>
<dbReference type="FunFam" id="2.60.40.770:FF:000004">
    <property type="entry name" value="Phosphatidylglycerol/phosphatidylinositol transfer protein"/>
    <property type="match status" value="1"/>
</dbReference>
<evidence type="ECO:0000259" key="9">
    <source>
        <dbReference type="SMART" id="SM00737"/>
    </source>
</evidence>
<comment type="similarity">
    <text evidence="2">Belongs to the NPC2 family.</text>
</comment>
<dbReference type="InterPro" id="IPR033917">
    <property type="entry name" value="ML_PG-PI_TP"/>
</dbReference>
<evidence type="ECO:0000256" key="8">
    <source>
        <dbReference type="SAM" id="SignalP"/>
    </source>
</evidence>
<evidence type="ECO:0000256" key="5">
    <source>
        <dbReference type="ARBA" id="ARBA00022448"/>
    </source>
</evidence>
<comment type="function">
    <text evidence="1">Catalyzes the intermembrane transfer of phosphatidylglycerol and phosphatidylinositol.</text>
</comment>
<dbReference type="SMART" id="SM00737">
    <property type="entry name" value="ML"/>
    <property type="match status" value="1"/>
</dbReference>
<dbReference type="SUPFAM" id="SSF81296">
    <property type="entry name" value="E set domains"/>
    <property type="match status" value="1"/>
</dbReference>
<evidence type="ECO:0000313" key="10">
    <source>
        <dbReference type="EMBL" id="KAK2626400.1"/>
    </source>
</evidence>
<dbReference type="Proteomes" id="UP001285354">
    <property type="component" value="Unassembled WGS sequence"/>
</dbReference>
<feature type="chain" id="PRO_5041910169" description="Phosphatidylglycerol/phosphatidylinositol transfer protein" evidence="8">
    <location>
        <begin position="21"/>
        <end position="175"/>
    </location>
</feature>
<reference evidence="10" key="1">
    <citation type="submission" date="2023-06" db="EMBL/GenBank/DDBJ databases">
        <title>Draft genome of Marssonina rosae.</title>
        <authorList>
            <person name="Cheng Q."/>
        </authorList>
    </citation>
    <scope>NUCLEOTIDE SEQUENCE</scope>
    <source>
        <strain evidence="10">R4</strain>
    </source>
</reference>
<keyword evidence="6 8" id="KW-0732">Signal</keyword>
<name>A0AAD9WCL1_9HELO</name>